<sequence>MAPNPTPYIPGPHRTTEPNTSRPTEDGLDALINRVKRYCSWTYPCHLQFIIATSSSQSQSEETVHGTSAEEPEFHLDPVEGMGSFCGRTAYVLSKTAWLLAQD</sequence>
<reference evidence="3 4" key="1">
    <citation type="submission" date="2025-04" db="UniProtKB">
        <authorList>
            <consortium name="RefSeq"/>
        </authorList>
    </citation>
    <scope>IDENTIFICATION</scope>
    <source>
        <tissue evidence="3 4">Whole organism</tissue>
    </source>
</reference>
<name>A0A8B7N5B9_HYAAZ</name>
<protein>
    <submittedName>
        <fullName evidence="3 4">Uncharacterized protein LOC108666660 isoform X1</fullName>
    </submittedName>
</protein>
<keyword evidence="2" id="KW-1185">Reference proteome</keyword>
<proteinExistence type="predicted"/>
<feature type="region of interest" description="Disordered" evidence="1">
    <location>
        <begin position="56"/>
        <end position="76"/>
    </location>
</feature>
<dbReference type="Proteomes" id="UP000694843">
    <property type="component" value="Unplaced"/>
</dbReference>
<feature type="region of interest" description="Disordered" evidence="1">
    <location>
        <begin position="1"/>
        <end position="25"/>
    </location>
</feature>
<gene>
    <name evidence="3 4" type="primary">LOC108666660</name>
</gene>
<dbReference type="RefSeq" id="XP_047740299.1">
    <property type="nucleotide sequence ID" value="XM_047884343.1"/>
</dbReference>
<accession>A0A8B7N5B9</accession>
<evidence type="ECO:0000313" key="2">
    <source>
        <dbReference type="Proteomes" id="UP000694843"/>
    </source>
</evidence>
<dbReference type="RefSeq" id="XP_018009067.1">
    <property type="nucleotide sequence ID" value="XM_018153578.2"/>
</dbReference>
<evidence type="ECO:0000313" key="4">
    <source>
        <dbReference type="RefSeq" id="XP_047740299.1"/>
    </source>
</evidence>
<dbReference type="GeneID" id="108666660"/>
<dbReference type="AlphaFoldDB" id="A0A8B7N5B9"/>
<evidence type="ECO:0000256" key="1">
    <source>
        <dbReference type="SAM" id="MobiDB-lite"/>
    </source>
</evidence>
<evidence type="ECO:0000313" key="3">
    <source>
        <dbReference type="RefSeq" id="XP_018009067.1"/>
    </source>
</evidence>
<organism evidence="2 3">
    <name type="scientific">Hyalella azteca</name>
    <name type="common">Amphipod</name>
    <dbReference type="NCBI Taxonomy" id="294128"/>
    <lineage>
        <taxon>Eukaryota</taxon>
        <taxon>Metazoa</taxon>
        <taxon>Ecdysozoa</taxon>
        <taxon>Arthropoda</taxon>
        <taxon>Crustacea</taxon>
        <taxon>Multicrustacea</taxon>
        <taxon>Malacostraca</taxon>
        <taxon>Eumalacostraca</taxon>
        <taxon>Peracarida</taxon>
        <taxon>Amphipoda</taxon>
        <taxon>Senticaudata</taxon>
        <taxon>Talitrida</taxon>
        <taxon>Talitroidea</taxon>
        <taxon>Hyalellidae</taxon>
        <taxon>Hyalella</taxon>
    </lineage>
</organism>
<dbReference type="KEGG" id="hazt:108666660"/>
<feature type="compositionally biased region" description="Pro residues" evidence="1">
    <location>
        <begin position="1"/>
        <end position="10"/>
    </location>
</feature>